<gene>
    <name evidence="2" type="ORF">DICSQDRAFT_173170</name>
</gene>
<accession>R7STC8</accession>
<feature type="region of interest" description="Disordered" evidence="1">
    <location>
        <begin position="407"/>
        <end position="428"/>
    </location>
</feature>
<dbReference type="KEGG" id="dsq:DICSQDRAFT_173170"/>
<name>R7STC8_DICSQ</name>
<feature type="compositionally biased region" description="Low complexity" evidence="1">
    <location>
        <begin position="245"/>
        <end position="261"/>
    </location>
</feature>
<dbReference type="AlphaFoldDB" id="R7STC8"/>
<sequence>MNKKSTRIGDTIVRGKKKSALGENHTALYIENVDGTPASGDYINNARKFARTLINLAISTKCDMPKKWGDADVWFQQLFYTALRKRFPLFQLCHNNAKANLFMQHMYYDAVTRKWENLSTGTVNLNDAKFAFQPVSDDDGVQEDVVDVPASNPPGSTAQRGATKRPSGVTLLPSKPAQRPRTRADEPEQSLPPSQPDKGKGRASAGLLSLISPSYVISPDFQFMLITLFGSFSSTMQPTPRVEDQPTTSTTASPPSQESPALQDAQGSVMPGAPSFEPPSCTAETTPALAASDGHPPTSHLDHPALPVPQTHLQHPKPPSEALGTHHNVPDTQRITPAALPTANAGPSDSLVDPPPVPSTSAIVTASKKTRAPRKAPQWPPPADLGGAKWAHARHWYAQTHGSEADFEQHYKAMSRADRQKAPRHAGQ</sequence>
<feature type="region of interest" description="Disordered" evidence="1">
    <location>
        <begin position="143"/>
        <end position="203"/>
    </location>
</feature>
<evidence type="ECO:0000313" key="3">
    <source>
        <dbReference type="Proteomes" id="UP000053319"/>
    </source>
</evidence>
<evidence type="ECO:0000313" key="2">
    <source>
        <dbReference type="EMBL" id="EJF58212.1"/>
    </source>
</evidence>
<dbReference type="OrthoDB" id="2757640at2759"/>
<dbReference type="EMBL" id="JH719438">
    <property type="protein sequence ID" value="EJF58212.1"/>
    <property type="molecule type" value="Genomic_DNA"/>
</dbReference>
<dbReference type="RefSeq" id="XP_007369030.1">
    <property type="nucleotide sequence ID" value="XM_007368968.1"/>
</dbReference>
<feature type="region of interest" description="Disordered" evidence="1">
    <location>
        <begin position="237"/>
        <end position="387"/>
    </location>
</feature>
<dbReference type="HOGENOM" id="CLU_042068_0_0_1"/>
<protein>
    <submittedName>
        <fullName evidence="2">Uncharacterized protein</fullName>
    </submittedName>
</protein>
<reference evidence="2 3" key="1">
    <citation type="journal article" date="2012" name="Science">
        <title>The Paleozoic origin of enzymatic lignin decomposition reconstructed from 31 fungal genomes.</title>
        <authorList>
            <person name="Floudas D."/>
            <person name="Binder M."/>
            <person name="Riley R."/>
            <person name="Barry K."/>
            <person name="Blanchette R.A."/>
            <person name="Henrissat B."/>
            <person name="Martinez A.T."/>
            <person name="Otillar R."/>
            <person name="Spatafora J.W."/>
            <person name="Yadav J.S."/>
            <person name="Aerts A."/>
            <person name="Benoit I."/>
            <person name="Boyd A."/>
            <person name="Carlson A."/>
            <person name="Copeland A."/>
            <person name="Coutinho P.M."/>
            <person name="de Vries R.P."/>
            <person name="Ferreira P."/>
            <person name="Findley K."/>
            <person name="Foster B."/>
            <person name="Gaskell J."/>
            <person name="Glotzer D."/>
            <person name="Gorecki P."/>
            <person name="Heitman J."/>
            <person name="Hesse C."/>
            <person name="Hori C."/>
            <person name="Igarashi K."/>
            <person name="Jurgens J.A."/>
            <person name="Kallen N."/>
            <person name="Kersten P."/>
            <person name="Kohler A."/>
            <person name="Kuees U."/>
            <person name="Kumar T.K.A."/>
            <person name="Kuo A."/>
            <person name="LaButti K."/>
            <person name="Larrondo L.F."/>
            <person name="Lindquist E."/>
            <person name="Ling A."/>
            <person name="Lombard V."/>
            <person name="Lucas S."/>
            <person name="Lundell T."/>
            <person name="Martin R."/>
            <person name="McLaughlin D.J."/>
            <person name="Morgenstern I."/>
            <person name="Morin E."/>
            <person name="Murat C."/>
            <person name="Nagy L.G."/>
            <person name="Nolan M."/>
            <person name="Ohm R.A."/>
            <person name="Patyshakuliyeva A."/>
            <person name="Rokas A."/>
            <person name="Ruiz-Duenas F.J."/>
            <person name="Sabat G."/>
            <person name="Salamov A."/>
            <person name="Samejima M."/>
            <person name="Schmutz J."/>
            <person name="Slot J.C."/>
            <person name="St John F."/>
            <person name="Stenlid J."/>
            <person name="Sun H."/>
            <person name="Sun S."/>
            <person name="Syed K."/>
            <person name="Tsang A."/>
            <person name="Wiebenga A."/>
            <person name="Young D."/>
            <person name="Pisabarro A."/>
            <person name="Eastwood D.C."/>
            <person name="Martin F."/>
            <person name="Cullen D."/>
            <person name="Grigoriev I.V."/>
            <person name="Hibbett D.S."/>
        </authorList>
    </citation>
    <scope>NUCLEOTIDE SEQUENCE [LARGE SCALE GENOMIC DNA]</scope>
    <source>
        <strain evidence="2 3">LYAD-421 SS1</strain>
    </source>
</reference>
<evidence type="ECO:0000256" key="1">
    <source>
        <dbReference type="SAM" id="MobiDB-lite"/>
    </source>
</evidence>
<feature type="compositionally biased region" description="Basic and acidic residues" evidence="1">
    <location>
        <begin position="407"/>
        <end position="421"/>
    </location>
</feature>
<organism evidence="2 3">
    <name type="scientific">Dichomitus squalens (strain LYAD-421)</name>
    <name type="common">Western red white-rot fungus</name>
    <dbReference type="NCBI Taxonomy" id="732165"/>
    <lineage>
        <taxon>Eukaryota</taxon>
        <taxon>Fungi</taxon>
        <taxon>Dikarya</taxon>
        <taxon>Basidiomycota</taxon>
        <taxon>Agaricomycotina</taxon>
        <taxon>Agaricomycetes</taxon>
        <taxon>Polyporales</taxon>
        <taxon>Polyporaceae</taxon>
        <taxon>Dichomitus</taxon>
    </lineage>
</organism>
<dbReference type="GeneID" id="18839711"/>
<proteinExistence type="predicted"/>
<dbReference type="Proteomes" id="UP000053319">
    <property type="component" value="Unassembled WGS sequence"/>
</dbReference>
<dbReference type="OMA" id="ESAYSCM"/>